<evidence type="ECO:0000256" key="8">
    <source>
        <dbReference type="ARBA" id="ARBA00056100"/>
    </source>
</evidence>
<feature type="transmembrane region" description="Helical" evidence="10">
    <location>
        <begin position="92"/>
        <end position="113"/>
    </location>
</feature>
<dbReference type="Proteomes" id="UP001244011">
    <property type="component" value="Unassembled WGS sequence"/>
</dbReference>
<evidence type="ECO:0000256" key="6">
    <source>
        <dbReference type="ARBA" id="ARBA00022989"/>
    </source>
</evidence>
<feature type="transmembrane region" description="Helical" evidence="10">
    <location>
        <begin position="316"/>
        <end position="336"/>
    </location>
</feature>
<evidence type="ECO:0000256" key="4">
    <source>
        <dbReference type="ARBA" id="ARBA00022475"/>
    </source>
</evidence>
<keyword evidence="7 10" id="KW-0472">Membrane</keyword>
<dbReference type="GeneID" id="85311931"/>
<dbReference type="InterPro" id="IPR038665">
    <property type="entry name" value="Voltage-dep_anion_channel_sf"/>
</dbReference>
<dbReference type="InterPro" id="IPR051629">
    <property type="entry name" value="Sulfite_efflux_TDT"/>
</dbReference>
<organism evidence="11 12">
    <name type="scientific">Phialemonium atrogriseum</name>
    <dbReference type="NCBI Taxonomy" id="1093897"/>
    <lineage>
        <taxon>Eukaryota</taxon>
        <taxon>Fungi</taxon>
        <taxon>Dikarya</taxon>
        <taxon>Ascomycota</taxon>
        <taxon>Pezizomycotina</taxon>
        <taxon>Sordariomycetes</taxon>
        <taxon>Sordariomycetidae</taxon>
        <taxon>Cephalothecales</taxon>
        <taxon>Cephalothecaceae</taxon>
        <taxon>Phialemonium</taxon>
    </lineage>
</organism>
<dbReference type="Gene3D" id="1.50.10.150">
    <property type="entry name" value="Voltage-dependent anion channel"/>
    <property type="match status" value="1"/>
</dbReference>
<keyword evidence="5 10" id="KW-0812">Transmembrane</keyword>
<evidence type="ECO:0000256" key="9">
    <source>
        <dbReference type="ARBA" id="ARBA00072906"/>
    </source>
</evidence>
<feature type="transmembrane region" description="Helical" evidence="10">
    <location>
        <begin position="278"/>
        <end position="304"/>
    </location>
</feature>
<comment type="function">
    <text evidence="8">Sulphite efflux pump required for the secretion of sulphite as a reducing agent. In the presence of sulphite, cystine in keratin is directly cleaved to cysteine and S-sulphocysteine, and thereby, reduced proteins become accessible to hydrolysis by a variety of secreted endo- and exoproteases. Excretion of sulphite mediated by an efflux pump also represents a detoxification pathway for dermatophytes during infection of the epidermal stratum corneum, hair and nails, which are rich in cysteine.</text>
</comment>
<evidence type="ECO:0000313" key="11">
    <source>
        <dbReference type="EMBL" id="KAK1764202.1"/>
    </source>
</evidence>
<evidence type="ECO:0000256" key="1">
    <source>
        <dbReference type="ARBA" id="ARBA00004651"/>
    </source>
</evidence>
<dbReference type="GO" id="GO:0005886">
    <property type="term" value="C:plasma membrane"/>
    <property type="evidence" value="ECO:0007669"/>
    <property type="project" value="UniProtKB-SubCell"/>
</dbReference>
<feature type="transmembrane region" description="Helical" evidence="10">
    <location>
        <begin position="49"/>
        <end position="71"/>
    </location>
</feature>
<feature type="transmembrane region" description="Helical" evidence="10">
    <location>
        <begin position="163"/>
        <end position="184"/>
    </location>
</feature>
<comment type="caution">
    <text evidence="11">The sequence shown here is derived from an EMBL/GenBank/DDBJ whole genome shotgun (WGS) entry which is preliminary data.</text>
</comment>
<sequence length="406" mass="44655">MQPPNESPTSPARLALYNFTSRWFLVPQGTGITAVILHQLDYQFHGLQIISYIFWVMTITLLLTMVLVYTIRCICFPRKVLTALSREMDELACLNSITISFTSIIQMMALTLVQGWGKGWGIAAYVLWWINTAMAILGTVIVPFVFISLYAKGVPYLSPTTRLPLISALTAAAGGGTICQYAEISSQLQIPVIVVSYLLVGMALPLAFGLDVLVWARLVKRLDRQHVFQEMILCGPWGQGSFALQGLGGAVMQGSFAAYASGTFLTAKAAEPVGFASIFLGVLAWGMGTFWWIFAILNILFAAINHWRWRGIPFSLATWSVVFPWGVYTNAAVQLGKLLDSAAFKVWSTALAIMLVIIWLMNMFMTIKGVISGSLLGMDKGWKVKVCEKPDEEQGRAGMSNGKVKP</sequence>
<feature type="transmembrane region" description="Helical" evidence="10">
    <location>
        <begin position="237"/>
        <end position="258"/>
    </location>
</feature>
<dbReference type="EMBL" id="MU839021">
    <property type="protein sequence ID" value="KAK1764202.1"/>
    <property type="molecule type" value="Genomic_DNA"/>
</dbReference>
<dbReference type="GO" id="GO:0000319">
    <property type="term" value="F:sulfite transmembrane transporter activity"/>
    <property type="evidence" value="ECO:0007669"/>
    <property type="project" value="TreeGrafter"/>
</dbReference>
<evidence type="ECO:0000256" key="7">
    <source>
        <dbReference type="ARBA" id="ARBA00023136"/>
    </source>
</evidence>
<evidence type="ECO:0000256" key="5">
    <source>
        <dbReference type="ARBA" id="ARBA00022692"/>
    </source>
</evidence>
<keyword evidence="12" id="KW-1185">Reference proteome</keyword>
<protein>
    <recommendedName>
        <fullName evidence="9">Sulfite efflux pump SSU1</fullName>
    </recommendedName>
</protein>
<feature type="transmembrane region" description="Helical" evidence="10">
    <location>
        <begin position="190"/>
        <end position="216"/>
    </location>
</feature>
<accession>A0AAJ0FEC8</accession>
<comment type="subcellular location">
    <subcellularLocation>
        <location evidence="1">Cell membrane</location>
        <topology evidence="1">Multi-pass membrane protein</topology>
    </subcellularLocation>
</comment>
<dbReference type="AlphaFoldDB" id="A0AAJ0FEC8"/>
<dbReference type="PANTHER" id="PTHR31686">
    <property type="match status" value="1"/>
</dbReference>
<evidence type="ECO:0000256" key="3">
    <source>
        <dbReference type="ARBA" id="ARBA00022448"/>
    </source>
</evidence>
<dbReference type="FunFam" id="1.50.10.150:FF:000004">
    <property type="entry name" value="Malic acid transporter"/>
    <property type="match status" value="1"/>
</dbReference>
<evidence type="ECO:0000313" key="12">
    <source>
        <dbReference type="Proteomes" id="UP001244011"/>
    </source>
</evidence>
<gene>
    <name evidence="11" type="ORF">QBC33DRAFT_547489</name>
</gene>
<keyword evidence="3" id="KW-0813">Transport</keyword>
<dbReference type="RefSeq" id="XP_060280415.1">
    <property type="nucleotide sequence ID" value="XM_060428744.1"/>
</dbReference>
<keyword evidence="6 10" id="KW-1133">Transmembrane helix</keyword>
<dbReference type="InterPro" id="IPR004695">
    <property type="entry name" value="SLAC1/Mae1/Ssu1/TehA"/>
</dbReference>
<evidence type="ECO:0000256" key="2">
    <source>
        <dbReference type="ARBA" id="ARBA00008566"/>
    </source>
</evidence>
<keyword evidence="4" id="KW-1003">Cell membrane</keyword>
<evidence type="ECO:0000256" key="10">
    <source>
        <dbReference type="SAM" id="Phobius"/>
    </source>
</evidence>
<name>A0AAJ0FEC8_9PEZI</name>
<dbReference type="PANTHER" id="PTHR31686:SF3">
    <property type="entry name" value="ACID TRANSPORT PROTEIN, PUTATIVE (AFU_ORTHOLOGUE AFUA_4G09410)-RELATED"/>
    <property type="match status" value="1"/>
</dbReference>
<dbReference type="CDD" id="cd09299">
    <property type="entry name" value="TDT"/>
    <property type="match status" value="1"/>
</dbReference>
<feature type="transmembrane region" description="Helical" evidence="10">
    <location>
        <begin position="125"/>
        <end position="151"/>
    </location>
</feature>
<dbReference type="Pfam" id="PF03595">
    <property type="entry name" value="SLAC1"/>
    <property type="match status" value="1"/>
</dbReference>
<proteinExistence type="inferred from homology"/>
<reference evidence="11" key="1">
    <citation type="submission" date="2023-06" db="EMBL/GenBank/DDBJ databases">
        <title>Genome-scale phylogeny and comparative genomics of the fungal order Sordariales.</title>
        <authorList>
            <consortium name="Lawrence Berkeley National Laboratory"/>
            <person name="Hensen N."/>
            <person name="Bonometti L."/>
            <person name="Westerberg I."/>
            <person name="Brannstrom I.O."/>
            <person name="Guillou S."/>
            <person name="Cros-Aarteil S."/>
            <person name="Calhoun S."/>
            <person name="Haridas S."/>
            <person name="Kuo A."/>
            <person name="Mondo S."/>
            <person name="Pangilinan J."/>
            <person name="Riley R."/>
            <person name="Labutti K."/>
            <person name="Andreopoulos B."/>
            <person name="Lipzen A."/>
            <person name="Chen C."/>
            <person name="Yanf M."/>
            <person name="Daum C."/>
            <person name="Ng V."/>
            <person name="Clum A."/>
            <person name="Steindorff A."/>
            <person name="Ohm R."/>
            <person name="Martin F."/>
            <person name="Silar P."/>
            <person name="Natvig D."/>
            <person name="Lalanne C."/>
            <person name="Gautier V."/>
            <person name="Ament-Velasquez S.L."/>
            <person name="Kruys A."/>
            <person name="Hutchinson M.I."/>
            <person name="Powell A.J."/>
            <person name="Barry K."/>
            <person name="Miller A.N."/>
            <person name="Grigoriev I.V."/>
            <person name="Debuchy R."/>
            <person name="Gladieux P."/>
            <person name="Thoren M.H."/>
            <person name="Johannesson H."/>
        </authorList>
    </citation>
    <scope>NUCLEOTIDE SEQUENCE</scope>
    <source>
        <strain evidence="11">8032-3</strain>
    </source>
</reference>
<comment type="similarity">
    <text evidence="2">Belongs to the tellurite-resistance/dicarboxylate transporter (TDT) family.</text>
</comment>